<dbReference type="RefSeq" id="WP_295535635.1">
    <property type="nucleotide sequence ID" value="NZ_JBFRYC010000003.1"/>
</dbReference>
<sequence length="100" mass="10612">MTPTQPITQPAPPQPAPPTQHEAEMREAAVKLEANFLAEMLKHAGLGDTEGAFSGGVGEEQFSSFLRQEQSQLMAEAGGIGLAETIFEAMKAREAKNGSN</sequence>
<dbReference type="EMBL" id="JBFRYC010000003">
    <property type="protein sequence ID" value="MEX1661484.1"/>
    <property type="molecule type" value="Genomic_DNA"/>
</dbReference>
<evidence type="ECO:0000256" key="1">
    <source>
        <dbReference type="SAM" id="MobiDB-lite"/>
    </source>
</evidence>
<evidence type="ECO:0000313" key="4">
    <source>
        <dbReference type="Proteomes" id="UP001557465"/>
    </source>
</evidence>
<dbReference type="Pfam" id="PF10135">
    <property type="entry name" value="Rod-binding"/>
    <property type="match status" value="1"/>
</dbReference>
<protein>
    <submittedName>
        <fullName evidence="3">Rod-binding protein</fullName>
    </submittedName>
</protein>
<feature type="region of interest" description="Disordered" evidence="1">
    <location>
        <begin position="1"/>
        <end position="24"/>
    </location>
</feature>
<feature type="compositionally biased region" description="Pro residues" evidence="1">
    <location>
        <begin position="9"/>
        <end position="18"/>
    </location>
</feature>
<dbReference type="Proteomes" id="UP001557465">
    <property type="component" value="Unassembled WGS sequence"/>
</dbReference>
<organism evidence="3 4">
    <name type="scientific">Thioclava arctica</name>
    <dbReference type="NCBI Taxonomy" id="3238301"/>
    <lineage>
        <taxon>Bacteria</taxon>
        <taxon>Pseudomonadati</taxon>
        <taxon>Pseudomonadota</taxon>
        <taxon>Alphaproteobacteria</taxon>
        <taxon>Rhodobacterales</taxon>
        <taxon>Paracoccaceae</taxon>
        <taxon>Thioclava</taxon>
    </lineage>
</organism>
<dbReference type="InterPro" id="IPR019301">
    <property type="entry name" value="Flagellar_prot_FlgJ_N"/>
</dbReference>
<feature type="domain" description="Flagellar protein FlgJ N-terminal" evidence="2">
    <location>
        <begin position="47"/>
        <end position="88"/>
    </location>
</feature>
<reference evidence="3 4" key="1">
    <citation type="journal article" date="2011" name="Int. J. Syst. Evol. Microbiol.">
        <title>Zhongshania antarctica gen. nov., sp. nov. and Zhongshania guokunii sp. nov., gammaproteobacteria respectively isolated from coastal attached (fast) ice and surface seawater of the Antarctic.</title>
        <authorList>
            <person name="Li H.J."/>
            <person name="Zhang X.Y."/>
            <person name="Chen C.X."/>
            <person name="Zhang Y.J."/>
            <person name="Gao Z.M."/>
            <person name="Yu Y."/>
            <person name="Chen X.L."/>
            <person name="Chen B."/>
            <person name="Zhang Y.Z."/>
        </authorList>
    </citation>
    <scope>NUCLEOTIDE SEQUENCE [LARGE SCALE GENOMIC DNA]</scope>
    <source>
        <strain evidence="3 4">15-R06ZXC-3</strain>
    </source>
</reference>
<keyword evidence="4" id="KW-1185">Reference proteome</keyword>
<accession>A0ABV3TJI8</accession>
<gene>
    <name evidence="3" type="ORF">AB4874_07430</name>
</gene>
<comment type="caution">
    <text evidence="3">The sequence shown here is derived from an EMBL/GenBank/DDBJ whole genome shotgun (WGS) entry which is preliminary data.</text>
</comment>
<evidence type="ECO:0000259" key="2">
    <source>
        <dbReference type="Pfam" id="PF10135"/>
    </source>
</evidence>
<proteinExistence type="predicted"/>
<name>A0ABV3TJI8_9RHOB</name>
<evidence type="ECO:0000313" key="3">
    <source>
        <dbReference type="EMBL" id="MEX1661484.1"/>
    </source>
</evidence>